<evidence type="ECO:0000313" key="1">
    <source>
        <dbReference type="EMBL" id="MQT18604.1"/>
    </source>
</evidence>
<comment type="caution">
    <text evidence="1">The sequence shown here is derived from an EMBL/GenBank/DDBJ whole genome shotgun (WGS) entry which is preliminary data.</text>
</comment>
<accession>A0A7C9KPL5</accession>
<sequence>MIVCVCNALRENQVREAARATRSDCPVTAYARLGCKPKCGQCLPFAREVVASEVVFA</sequence>
<proteinExistence type="predicted"/>
<dbReference type="Gene3D" id="1.10.10.1100">
    <property type="entry name" value="BFD-like [2Fe-2S]-binding domain"/>
    <property type="match status" value="1"/>
</dbReference>
<protein>
    <submittedName>
        <fullName evidence="1">(2Fe-2S)-binding protein</fullName>
    </submittedName>
</protein>
<dbReference type="InterPro" id="IPR041854">
    <property type="entry name" value="BFD-like_2Fe2S-bd_dom_sf"/>
</dbReference>
<reference evidence="1 2" key="1">
    <citation type="submission" date="2019-09" db="EMBL/GenBank/DDBJ databases">
        <title>Polymorphobacter sp. isolated from a lake in China.</title>
        <authorList>
            <person name="Liu Z."/>
        </authorList>
    </citation>
    <scope>NUCLEOTIDE SEQUENCE [LARGE SCALE GENOMIC DNA]</scope>
    <source>
        <strain evidence="1 2">D40P</strain>
    </source>
</reference>
<dbReference type="RefSeq" id="WP_152579075.1">
    <property type="nucleotide sequence ID" value="NZ_JAATJI010000001.1"/>
</dbReference>
<gene>
    <name evidence="1" type="ORF">F3168_15225</name>
</gene>
<dbReference type="EMBL" id="WIOL01000008">
    <property type="protein sequence ID" value="MQT18604.1"/>
    <property type="molecule type" value="Genomic_DNA"/>
</dbReference>
<keyword evidence="2" id="KW-1185">Reference proteome</keyword>
<evidence type="ECO:0000313" key="2">
    <source>
        <dbReference type="Proteomes" id="UP000481327"/>
    </source>
</evidence>
<organism evidence="1 2">
    <name type="scientific">Sandarakinorhabdus fusca</name>
    <dbReference type="NCBI Taxonomy" id="1439888"/>
    <lineage>
        <taxon>Bacteria</taxon>
        <taxon>Pseudomonadati</taxon>
        <taxon>Pseudomonadota</taxon>
        <taxon>Alphaproteobacteria</taxon>
        <taxon>Sphingomonadales</taxon>
        <taxon>Sphingosinicellaceae</taxon>
        <taxon>Sandarakinorhabdus</taxon>
    </lineage>
</organism>
<dbReference type="Proteomes" id="UP000481327">
    <property type="component" value="Unassembled WGS sequence"/>
</dbReference>
<dbReference type="AlphaFoldDB" id="A0A7C9KPL5"/>
<name>A0A7C9KPL5_9SPHN</name>